<sequence length="76" mass="8513">MPPTLYPRTTLKKIIKAHSKRPLSRNVDVLIFLNYALFMQELINEAVIKSKQGGERGVSGKSVKRVSGGVLRKYKG</sequence>
<evidence type="ECO:0000313" key="8">
    <source>
        <dbReference type="EMBL" id="KAF1834625.1"/>
    </source>
</evidence>
<dbReference type="GO" id="GO:0005654">
    <property type="term" value="C:nucleoplasm"/>
    <property type="evidence" value="ECO:0007669"/>
    <property type="project" value="TreeGrafter"/>
</dbReference>
<dbReference type="GO" id="GO:0000278">
    <property type="term" value="P:mitotic cell cycle"/>
    <property type="evidence" value="ECO:0007669"/>
    <property type="project" value="TreeGrafter"/>
</dbReference>
<name>A0A6A5K9T9_9PLEO</name>
<evidence type="ECO:0000256" key="7">
    <source>
        <dbReference type="ARBA" id="ARBA00038432"/>
    </source>
</evidence>
<dbReference type="PANTHER" id="PTHR34832:SF1">
    <property type="entry name" value="CENTROMERE PROTEIN W"/>
    <property type="match status" value="1"/>
</dbReference>
<comment type="subcellular location">
    <subcellularLocation>
        <location evidence="2">Chromosome</location>
        <location evidence="2">Centromere</location>
        <location evidence="2">Kinetochore</location>
    </subcellularLocation>
    <subcellularLocation>
        <location evidence="1">Nucleus</location>
    </subcellularLocation>
</comment>
<organism evidence="8 9">
    <name type="scientific">Decorospora gaudefroyi</name>
    <dbReference type="NCBI Taxonomy" id="184978"/>
    <lineage>
        <taxon>Eukaryota</taxon>
        <taxon>Fungi</taxon>
        <taxon>Dikarya</taxon>
        <taxon>Ascomycota</taxon>
        <taxon>Pezizomycotina</taxon>
        <taxon>Dothideomycetes</taxon>
        <taxon>Pleosporomycetidae</taxon>
        <taxon>Pleosporales</taxon>
        <taxon>Pleosporineae</taxon>
        <taxon>Pleosporaceae</taxon>
        <taxon>Decorospora</taxon>
    </lineage>
</organism>
<dbReference type="CDD" id="cd13732">
    <property type="entry name" value="HFD_CENP-W"/>
    <property type="match status" value="1"/>
</dbReference>
<comment type="similarity">
    <text evidence="7">Belongs to the CENP-W/WIP1 family.</text>
</comment>
<dbReference type="PANTHER" id="PTHR34832">
    <property type="entry name" value="CENTROMERE PROTEIN W"/>
    <property type="match status" value="1"/>
</dbReference>
<dbReference type="Proteomes" id="UP000800040">
    <property type="component" value="Unassembled WGS sequence"/>
</dbReference>
<dbReference type="InterPro" id="IPR052484">
    <property type="entry name" value="CENP-W/WIP1"/>
</dbReference>
<keyword evidence="5" id="KW-0539">Nucleus</keyword>
<dbReference type="GO" id="GO:0051382">
    <property type="term" value="P:kinetochore assembly"/>
    <property type="evidence" value="ECO:0007669"/>
    <property type="project" value="TreeGrafter"/>
</dbReference>
<dbReference type="GO" id="GO:0046982">
    <property type="term" value="F:protein heterodimerization activity"/>
    <property type="evidence" value="ECO:0007669"/>
    <property type="project" value="InterPro"/>
</dbReference>
<dbReference type="Gene3D" id="1.10.20.10">
    <property type="entry name" value="Histone, subunit A"/>
    <property type="match status" value="1"/>
</dbReference>
<keyword evidence="4" id="KW-0995">Kinetochore</keyword>
<dbReference type="FunFam" id="1.10.20.10:FF:000075">
    <property type="entry name" value="WGS project CABT00000000 data, contig 2.56"/>
    <property type="match status" value="1"/>
</dbReference>
<dbReference type="EMBL" id="ML975299">
    <property type="protein sequence ID" value="KAF1834625.1"/>
    <property type="molecule type" value="Genomic_DNA"/>
</dbReference>
<dbReference type="OrthoDB" id="2543597at2759"/>
<reference evidence="8" key="1">
    <citation type="submission" date="2020-01" db="EMBL/GenBank/DDBJ databases">
        <authorList>
            <consortium name="DOE Joint Genome Institute"/>
            <person name="Haridas S."/>
            <person name="Albert R."/>
            <person name="Binder M."/>
            <person name="Bloem J."/>
            <person name="Labutti K."/>
            <person name="Salamov A."/>
            <person name="Andreopoulos B."/>
            <person name="Baker S.E."/>
            <person name="Barry K."/>
            <person name="Bills G."/>
            <person name="Bluhm B.H."/>
            <person name="Cannon C."/>
            <person name="Castanera R."/>
            <person name="Culley D.E."/>
            <person name="Daum C."/>
            <person name="Ezra D."/>
            <person name="Gonzalez J.B."/>
            <person name="Henrissat B."/>
            <person name="Kuo A."/>
            <person name="Liang C."/>
            <person name="Lipzen A."/>
            <person name="Lutzoni F."/>
            <person name="Magnuson J."/>
            <person name="Mondo S."/>
            <person name="Nolan M."/>
            <person name="Ohm R."/>
            <person name="Pangilinan J."/>
            <person name="Park H.-J."/>
            <person name="Ramirez L."/>
            <person name="Alfaro M."/>
            <person name="Sun H."/>
            <person name="Tritt A."/>
            <person name="Yoshinaga Y."/>
            <person name="Zwiers L.-H."/>
            <person name="Turgeon B.G."/>
            <person name="Goodwin S.B."/>
            <person name="Spatafora J.W."/>
            <person name="Crous P.W."/>
            <person name="Grigoriev I.V."/>
        </authorList>
    </citation>
    <scope>NUCLEOTIDE SEQUENCE</scope>
    <source>
        <strain evidence="8">P77</strain>
    </source>
</reference>
<evidence type="ECO:0008006" key="10">
    <source>
        <dbReference type="Google" id="ProtNLM"/>
    </source>
</evidence>
<gene>
    <name evidence="8" type="ORF">BDW02DRAFT_549972</name>
</gene>
<keyword evidence="6" id="KW-0137">Centromere</keyword>
<dbReference type="InterPro" id="IPR009072">
    <property type="entry name" value="Histone-fold"/>
</dbReference>
<keyword evidence="9" id="KW-1185">Reference proteome</keyword>
<evidence type="ECO:0000256" key="3">
    <source>
        <dbReference type="ARBA" id="ARBA00022454"/>
    </source>
</evidence>
<evidence type="ECO:0000256" key="1">
    <source>
        <dbReference type="ARBA" id="ARBA00004123"/>
    </source>
</evidence>
<protein>
    <recommendedName>
        <fullName evidence="10">Transcription factor CBF/NF-Y/archaeal histone domain-containing protein</fullName>
    </recommendedName>
</protein>
<proteinExistence type="inferred from homology"/>
<dbReference type="AlphaFoldDB" id="A0A6A5K9T9"/>
<evidence type="ECO:0000256" key="5">
    <source>
        <dbReference type="ARBA" id="ARBA00023242"/>
    </source>
</evidence>
<evidence type="ECO:0000256" key="6">
    <source>
        <dbReference type="ARBA" id="ARBA00023328"/>
    </source>
</evidence>
<evidence type="ECO:0000256" key="4">
    <source>
        <dbReference type="ARBA" id="ARBA00022838"/>
    </source>
</evidence>
<keyword evidence="3" id="KW-0158">Chromosome</keyword>
<evidence type="ECO:0000256" key="2">
    <source>
        <dbReference type="ARBA" id="ARBA00004629"/>
    </source>
</evidence>
<accession>A0A6A5K9T9</accession>
<dbReference type="GO" id="GO:0000776">
    <property type="term" value="C:kinetochore"/>
    <property type="evidence" value="ECO:0007669"/>
    <property type="project" value="UniProtKB-KW"/>
</dbReference>
<evidence type="ECO:0000313" key="9">
    <source>
        <dbReference type="Proteomes" id="UP000800040"/>
    </source>
</evidence>
<dbReference type="GO" id="GO:0007059">
    <property type="term" value="P:chromosome segregation"/>
    <property type="evidence" value="ECO:0007669"/>
    <property type="project" value="TreeGrafter"/>
</dbReference>